<protein>
    <recommendedName>
        <fullName evidence="1">DUF6546 domain-containing protein</fullName>
    </recommendedName>
</protein>
<evidence type="ECO:0000313" key="2">
    <source>
        <dbReference type="EMBL" id="CAG7559836.1"/>
    </source>
</evidence>
<proteinExistence type="predicted"/>
<gene>
    <name evidence="2" type="ORF">FEQUK3_LOCUS5507</name>
</gene>
<evidence type="ECO:0000259" key="1">
    <source>
        <dbReference type="Pfam" id="PF20183"/>
    </source>
</evidence>
<evidence type="ECO:0000313" key="3">
    <source>
        <dbReference type="Proteomes" id="UP000693738"/>
    </source>
</evidence>
<dbReference type="Pfam" id="PF20183">
    <property type="entry name" value="DUF6546"/>
    <property type="match status" value="1"/>
</dbReference>
<sequence>MKQLHSTGIPEWPSLPPEIRAEILDTIVDLRLPRWSALASVSKEWQSVIGVRNMAKLKLRRESCFDGFEAIVQQRHLVKHIYLSIELPSYSCHHCMGSDPPRHQDYDHIIGKGIDRVASILSTWKTEGPLTLDLNATSPSDTQYWAKNFRFGDDHDADAPIPETGWHNPTHGWQKGVQTDPPNFSQLQQSFMPVVLRDDQHPARDLPPITAVTCLMIRRQFRRYFVPGSLDRLLGRLHRLTDMIYEPWSFLYTHVRPSYLIDRIYHKPPEYVVYSRVVGTPLPITLKRLIIFRDDNNFLQAANFQQDSKVQRYRQERQNLRDRGYRLVDDTAKNSQSLAHISLRLEELSASFVIDAEDFFKFCLKDWTWGHLHSLALTTRFLDVEKFGQNDGNDLLLSMSTLALRMPLLRKFALWYGRNDGASAFIYTRSEAYAHMVWRGNKHLDFSLEVLEAWSNVAKFHSSELRVRHESILEKIRSRGDAICYLDLPCQVIEPTSLWQIRMEGPASRGVRS</sequence>
<comment type="caution">
    <text evidence="2">The sequence shown here is derived from an EMBL/GenBank/DDBJ whole genome shotgun (WGS) entry which is preliminary data.</text>
</comment>
<dbReference type="Proteomes" id="UP000693738">
    <property type="component" value="Unassembled WGS sequence"/>
</dbReference>
<name>A0A8J2NAK8_FUSEQ</name>
<accession>A0A8J2NAK8</accession>
<feature type="domain" description="DUF6546" evidence="1">
    <location>
        <begin position="282"/>
        <end position="494"/>
    </location>
</feature>
<reference evidence="2" key="1">
    <citation type="submission" date="2021-05" db="EMBL/GenBank/DDBJ databases">
        <authorList>
            <person name="Khan N."/>
        </authorList>
    </citation>
    <scope>NUCLEOTIDE SEQUENCE</scope>
</reference>
<dbReference type="InterPro" id="IPR046676">
    <property type="entry name" value="DUF6546"/>
</dbReference>
<dbReference type="AlphaFoldDB" id="A0A8J2NAK8"/>
<dbReference type="EMBL" id="CAJSTJ010000130">
    <property type="protein sequence ID" value="CAG7559836.1"/>
    <property type="molecule type" value="Genomic_DNA"/>
</dbReference>
<organism evidence="2 3">
    <name type="scientific">Fusarium equiseti</name>
    <name type="common">Fusarium scirpi</name>
    <dbReference type="NCBI Taxonomy" id="61235"/>
    <lineage>
        <taxon>Eukaryota</taxon>
        <taxon>Fungi</taxon>
        <taxon>Dikarya</taxon>
        <taxon>Ascomycota</taxon>
        <taxon>Pezizomycotina</taxon>
        <taxon>Sordariomycetes</taxon>
        <taxon>Hypocreomycetidae</taxon>
        <taxon>Hypocreales</taxon>
        <taxon>Nectriaceae</taxon>
        <taxon>Fusarium</taxon>
        <taxon>Fusarium incarnatum-equiseti species complex</taxon>
    </lineage>
</organism>